<dbReference type="EMBL" id="BMAW01032843">
    <property type="protein sequence ID" value="GFU27443.1"/>
    <property type="molecule type" value="Genomic_DNA"/>
</dbReference>
<gene>
    <name evidence="2" type="ORF">NPIL_531781</name>
</gene>
<dbReference type="AlphaFoldDB" id="A0A8X6QIV0"/>
<dbReference type="OrthoDB" id="10364306at2759"/>
<organism evidence="2 3">
    <name type="scientific">Nephila pilipes</name>
    <name type="common">Giant wood spider</name>
    <name type="synonym">Nephila maculata</name>
    <dbReference type="NCBI Taxonomy" id="299642"/>
    <lineage>
        <taxon>Eukaryota</taxon>
        <taxon>Metazoa</taxon>
        <taxon>Ecdysozoa</taxon>
        <taxon>Arthropoda</taxon>
        <taxon>Chelicerata</taxon>
        <taxon>Arachnida</taxon>
        <taxon>Araneae</taxon>
        <taxon>Araneomorphae</taxon>
        <taxon>Entelegynae</taxon>
        <taxon>Araneoidea</taxon>
        <taxon>Nephilidae</taxon>
        <taxon>Nephila</taxon>
    </lineage>
</organism>
<evidence type="ECO:0000256" key="1">
    <source>
        <dbReference type="SAM" id="MobiDB-lite"/>
    </source>
</evidence>
<name>A0A8X6QIV0_NEPPI</name>
<evidence type="ECO:0000313" key="2">
    <source>
        <dbReference type="EMBL" id="GFU27443.1"/>
    </source>
</evidence>
<comment type="caution">
    <text evidence="2">The sequence shown here is derived from an EMBL/GenBank/DDBJ whole genome shotgun (WGS) entry which is preliminary data.</text>
</comment>
<feature type="compositionally biased region" description="Low complexity" evidence="1">
    <location>
        <begin position="141"/>
        <end position="152"/>
    </location>
</feature>
<dbReference type="Proteomes" id="UP000887013">
    <property type="component" value="Unassembled WGS sequence"/>
</dbReference>
<protein>
    <submittedName>
        <fullName evidence="2">Uncharacterized protein</fullName>
    </submittedName>
</protein>
<feature type="region of interest" description="Disordered" evidence="1">
    <location>
        <begin position="141"/>
        <end position="161"/>
    </location>
</feature>
<proteinExistence type="predicted"/>
<reference evidence="2" key="1">
    <citation type="submission" date="2020-08" db="EMBL/GenBank/DDBJ databases">
        <title>Multicomponent nature underlies the extraordinary mechanical properties of spider dragline silk.</title>
        <authorList>
            <person name="Kono N."/>
            <person name="Nakamura H."/>
            <person name="Mori M."/>
            <person name="Yoshida Y."/>
            <person name="Ohtoshi R."/>
            <person name="Malay A.D."/>
            <person name="Moran D.A.P."/>
            <person name="Tomita M."/>
            <person name="Numata K."/>
            <person name="Arakawa K."/>
        </authorList>
    </citation>
    <scope>NUCLEOTIDE SEQUENCE</scope>
</reference>
<accession>A0A8X6QIV0</accession>
<keyword evidence="3" id="KW-1185">Reference proteome</keyword>
<evidence type="ECO:0000313" key="3">
    <source>
        <dbReference type="Proteomes" id="UP000887013"/>
    </source>
</evidence>
<sequence>MIRATVTICEHAIYMREKFTKDGGRGGGPLLKFLKRLHSVKLSPTTRYDLAFNVLLRLKSRVVQEISRQQKVQNKKLSQASDHAKKGCHNYGKESCRVPFARPYIHAWTSHYGAKATWKINHCVGAVTRICDSSLHFLSRSSSSSNCSASTSPENIPNLIP</sequence>